<name>A0A239A0S2_9BACT</name>
<dbReference type="PROSITE" id="PS51257">
    <property type="entry name" value="PROKAR_LIPOPROTEIN"/>
    <property type="match status" value="1"/>
</dbReference>
<proteinExistence type="predicted"/>
<evidence type="ECO:0000256" key="1">
    <source>
        <dbReference type="SAM" id="SignalP"/>
    </source>
</evidence>
<accession>A0A239A0S2</accession>
<feature type="chain" id="PRO_5012308600" evidence="1">
    <location>
        <begin position="20"/>
        <end position="329"/>
    </location>
</feature>
<evidence type="ECO:0000313" key="2">
    <source>
        <dbReference type="EMBL" id="SNR88718.1"/>
    </source>
</evidence>
<evidence type="ECO:0000313" key="3">
    <source>
        <dbReference type="Proteomes" id="UP000198405"/>
    </source>
</evidence>
<dbReference type="AlphaFoldDB" id="A0A239A0S2"/>
<dbReference type="EMBL" id="FZOB01000013">
    <property type="protein sequence ID" value="SNR88718.1"/>
    <property type="molecule type" value="Genomic_DNA"/>
</dbReference>
<protein>
    <submittedName>
        <fullName evidence="2">Uncharacterized protein</fullName>
    </submittedName>
</protein>
<feature type="signal peptide" evidence="1">
    <location>
        <begin position="1"/>
        <end position="19"/>
    </location>
</feature>
<dbReference type="RefSeq" id="WP_143341015.1">
    <property type="nucleotide sequence ID" value="NZ_FZOB01000013.1"/>
</dbReference>
<sequence length="329" mass="36975">MRKLMSLVLVAGISSFMVAGCGGGDTTTDTTTDTSTVYLKDVIKDEQSAKIAFYKALSTNRLYNLENLTSLISYYLTMKIEGIFNDNNLYSSDSNICGNYTVDTDNRTFTFNFDNCSDYGLSFISGRLSGSYQTANRTISSVNISLSDGFSYLYDYKNTLYGATVSAESSYDDSGTWYGDTYNIKADKIEYRYLPDDNYTTPLPCFNETDIAATLTDVTATIKEDNSTYSQEYSYKVEWPPFINAPVMMDYELWSQDYENGTVTGYIKIADGTIVATWDADNNTDENNILFDLKYNGSVIYTGTFENFEDELISYLNENGVCETLTIYP</sequence>
<reference evidence="3" key="1">
    <citation type="submission" date="2017-06" db="EMBL/GenBank/DDBJ databases">
        <authorList>
            <person name="Varghese N."/>
            <person name="Submissions S."/>
        </authorList>
    </citation>
    <scope>NUCLEOTIDE SEQUENCE [LARGE SCALE GENOMIC DNA]</scope>
    <source>
        <strain evidence="3">DSM 15668</strain>
    </source>
</reference>
<gene>
    <name evidence="2" type="ORF">SAMN06265340_11354</name>
</gene>
<dbReference type="Proteomes" id="UP000198405">
    <property type="component" value="Unassembled WGS sequence"/>
</dbReference>
<keyword evidence="3" id="KW-1185">Reference proteome</keyword>
<keyword evidence="1" id="KW-0732">Signal</keyword>
<organism evidence="2 3">
    <name type="scientific">Desulfurobacterium atlanticum</name>
    <dbReference type="NCBI Taxonomy" id="240169"/>
    <lineage>
        <taxon>Bacteria</taxon>
        <taxon>Pseudomonadati</taxon>
        <taxon>Aquificota</taxon>
        <taxon>Aquificia</taxon>
        <taxon>Desulfurobacteriales</taxon>
        <taxon>Desulfurobacteriaceae</taxon>
        <taxon>Desulfurobacterium</taxon>
    </lineage>
</organism>